<sequence length="814" mass="84612">MVSGLVSSDVEDTEGSEEEDAEDSGGDSDGSGSSGSGGARGGGGGGAGPRPGLAGGRVAAAAGLAQRALVPGMPRCASADNFQLLTSLEDGRTAAAGGGEGSSTLSAAAAAAARPGPRDAAALPPLLSSPLGRTTPGGPATSSRPTSAHTPAPQQSSPPPPEGGFFLSGASAAAAAAAVAKPARRGDENFMEERAGVARADLGSDVPVIMLSARQNESAVVEGLKCGANTYVTKPFSEGVGRQPRMKGKAPQALATALACAVVATAALLLLGARWRSTAGLRLPPGEMEWPVGGLRYLTNGFSTLCAYEGDGPRKMRLVETPTVLVRQLDQVKKVLAGDGDIVEVSWIRSTQTMLGRRSVTFAKGAYHRALRRLLGPCFTHQAIEGYLPAIQRICERFCSEWAAATEAAEWAAAAGGAAAVAAGEQRRQHEQQQLKGGDGTELPCLPRMQDEARLLTFEVMSRVVAGFDFSRPQLRRLSAAFDLVTRGIFVPLPLPLPGTRYGRAIAARKVIVAALNEQIDAFSNSNSSSRSSSNNGAARGGGKEGGGGGSASDVGSGGSVMERLLGMRDNEGQPLSRVALQDLSINLLFAGHETTATSIVRLLLRLRHLPDVLARLRAEQLAVVAAHGDAITGAAMRDMPYLDAVVKEAWRIDPIVPMVPRRATRRFQLNGFDVPQGWGLALGLAQPLTEIPAWRGLPEGDPMHPRAFNPGRWHITSAASTAAATAQPPPSPQQISTPIGMLPPQMLTFGGGARTCLGSNLAWAEIKVFVSVLLRTYEVSFPLESMEVKLFPTVSISGGFPVKVRALQPTATA</sequence>
<dbReference type="GO" id="GO:0016125">
    <property type="term" value="P:sterol metabolic process"/>
    <property type="evidence" value="ECO:0007669"/>
    <property type="project" value="TreeGrafter"/>
</dbReference>
<evidence type="ECO:0000256" key="3">
    <source>
        <dbReference type="PIRSR" id="PIRSR602401-1"/>
    </source>
</evidence>
<dbReference type="PRINTS" id="PR00385">
    <property type="entry name" value="P450"/>
</dbReference>
<dbReference type="InterPro" id="IPR002401">
    <property type="entry name" value="Cyt_P450_E_grp-I"/>
</dbReference>
<dbReference type="SUPFAM" id="SSF48264">
    <property type="entry name" value="Cytochrome P450"/>
    <property type="match status" value="1"/>
</dbReference>
<dbReference type="SUPFAM" id="SSF52172">
    <property type="entry name" value="CheY-like"/>
    <property type="match status" value="1"/>
</dbReference>
<feature type="region of interest" description="Disordered" evidence="4">
    <location>
        <begin position="524"/>
        <end position="556"/>
    </location>
</feature>
<feature type="compositionally biased region" description="Low complexity" evidence="4">
    <location>
        <begin position="524"/>
        <end position="538"/>
    </location>
</feature>
<protein>
    <submittedName>
        <fullName evidence="5">Cytochrome P450 26B1</fullName>
    </submittedName>
</protein>
<dbReference type="Gene3D" id="1.10.630.10">
    <property type="entry name" value="Cytochrome P450"/>
    <property type="match status" value="1"/>
</dbReference>
<feature type="compositionally biased region" description="Acidic residues" evidence="4">
    <location>
        <begin position="9"/>
        <end position="26"/>
    </location>
</feature>
<proteinExistence type="predicted"/>
<feature type="compositionally biased region" description="Low complexity" evidence="4">
    <location>
        <begin position="102"/>
        <end position="134"/>
    </location>
</feature>
<dbReference type="EMBL" id="PGGS01000017">
    <property type="protein sequence ID" value="PNH12011.1"/>
    <property type="molecule type" value="Genomic_DNA"/>
</dbReference>
<comment type="caution">
    <text evidence="5">The sequence shown here is derived from an EMBL/GenBank/DDBJ whole genome shotgun (WGS) entry which is preliminary data.</text>
</comment>
<evidence type="ECO:0000313" key="5">
    <source>
        <dbReference type="EMBL" id="PNH12011.1"/>
    </source>
</evidence>
<dbReference type="InterPro" id="IPR017972">
    <property type="entry name" value="Cyt_P450_CS"/>
</dbReference>
<reference evidence="5 6" key="1">
    <citation type="journal article" date="2017" name="Mol. Biol. Evol.">
        <title>The 4-celled Tetrabaena socialis nuclear genome reveals the essential components for genetic control of cell number at the origin of multicellularity in the volvocine lineage.</title>
        <authorList>
            <person name="Featherston J."/>
            <person name="Arakaki Y."/>
            <person name="Hanschen E.R."/>
            <person name="Ferris P.J."/>
            <person name="Michod R.E."/>
            <person name="Olson B.J.S.C."/>
            <person name="Nozaki H."/>
            <person name="Durand P.M."/>
        </authorList>
    </citation>
    <scope>NUCLEOTIDE SEQUENCE [LARGE SCALE GENOMIC DNA]</scope>
    <source>
        <strain evidence="5 6">NIES-571</strain>
    </source>
</reference>
<feature type="region of interest" description="Disordered" evidence="4">
    <location>
        <begin position="1"/>
        <end position="55"/>
    </location>
</feature>
<dbReference type="InterPro" id="IPR011006">
    <property type="entry name" value="CheY-like_superfamily"/>
</dbReference>
<dbReference type="GO" id="GO:0020037">
    <property type="term" value="F:heme binding"/>
    <property type="evidence" value="ECO:0007669"/>
    <property type="project" value="InterPro"/>
</dbReference>
<gene>
    <name evidence="5" type="ORF">TSOC_001104</name>
</gene>
<keyword evidence="1 3" id="KW-0479">Metal-binding</keyword>
<feature type="compositionally biased region" description="Gly residues" evidence="4">
    <location>
        <begin position="27"/>
        <end position="55"/>
    </location>
</feature>
<evidence type="ECO:0000256" key="2">
    <source>
        <dbReference type="ARBA" id="ARBA00023004"/>
    </source>
</evidence>
<dbReference type="Proteomes" id="UP000236333">
    <property type="component" value="Unassembled WGS sequence"/>
</dbReference>
<keyword evidence="3" id="KW-0349">Heme</keyword>
<dbReference type="GO" id="GO:0004497">
    <property type="term" value="F:monooxygenase activity"/>
    <property type="evidence" value="ECO:0007669"/>
    <property type="project" value="InterPro"/>
</dbReference>
<dbReference type="PANTHER" id="PTHR24286:SF380">
    <property type="entry name" value="PH DOMAIN-CONTAINING PROTEIN"/>
    <property type="match status" value="1"/>
</dbReference>
<evidence type="ECO:0000256" key="1">
    <source>
        <dbReference type="ARBA" id="ARBA00022723"/>
    </source>
</evidence>
<organism evidence="5 6">
    <name type="scientific">Tetrabaena socialis</name>
    <dbReference type="NCBI Taxonomy" id="47790"/>
    <lineage>
        <taxon>Eukaryota</taxon>
        <taxon>Viridiplantae</taxon>
        <taxon>Chlorophyta</taxon>
        <taxon>core chlorophytes</taxon>
        <taxon>Chlorophyceae</taxon>
        <taxon>CS clade</taxon>
        <taxon>Chlamydomonadales</taxon>
        <taxon>Tetrabaenaceae</taxon>
        <taxon>Tetrabaena</taxon>
    </lineage>
</organism>
<feature type="region of interest" description="Disordered" evidence="4">
    <location>
        <begin position="92"/>
        <end position="167"/>
    </location>
</feature>
<feature type="compositionally biased region" description="Gly residues" evidence="4">
    <location>
        <begin position="539"/>
        <end position="556"/>
    </location>
</feature>
<feature type="binding site" description="axial binding residue" evidence="3">
    <location>
        <position position="757"/>
    </location>
    <ligand>
        <name>heme</name>
        <dbReference type="ChEBI" id="CHEBI:30413"/>
    </ligand>
    <ligandPart>
        <name>Fe</name>
        <dbReference type="ChEBI" id="CHEBI:18248"/>
    </ligandPart>
</feature>
<name>A0A2J8AHN6_9CHLO</name>
<accession>A0A2J8AHN6</accession>
<dbReference type="InterPro" id="IPR001128">
    <property type="entry name" value="Cyt_P450"/>
</dbReference>
<dbReference type="OrthoDB" id="545871at2759"/>
<dbReference type="PANTHER" id="PTHR24286">
    <property type="entry name" value="CYTOCHROME P450 26"/>
    <property type="match status" value="1"/>
</dbReference>
<dbReference type="Gene3D" id="3.40.50.2300">
    <property type="match status" value="1"/>
</dbReference>
<dbReference type="InterPro" id="IPR036396">
    <property type="entry name" value="Cyt_P450_sf"/>
</dbReference>
<keyword evidence="6" id="KW-1185">Reference proteome</keyword>
<feature type="compositionally biased region" description="Polar residues" evidence="4">
    <location>
        <begin position="140"/>
        <end position="149"/>
    </location>
</feature>
<keyword evidence="2 3" id="KW-0408">Iron</keyword>
<evidence type="ECO:0000256" key="4">
    <source>
        <dbReference type="SAM" id="MobiDB-lite"/>
    </source>
</evidence>
<dbReference type="PROSITE" id="PS00086">
    <property type="entry name" value="CYTOCHROME_P450"/>
    <property type="match status" value="1"/>
</dbReference>
<dbReference type="AlphaFoldDB" id="A0A2J8AHN6"/>
<dbReference type="PRINTS" id="PR00463">
    <property type="entry name" value="EP450I"/>
</dbReference>
<dbReference type="GO" id="GO:0016705">
    <property type="term" value="F:oxidoreductase activity, acting on paired donors, with incorporation or reduction of molecular oxygen"/>
    <property type="evidence" value="ECO:0007669"/>
    <property type="project" value="InterPro"/>
</dbReference>
<comment type="cofactor">
    <cofactor evidence="3">
        <name>heme</name>
        <dbReference type="ChEBI" id="CHEBI:30413"/>
    </cofactor>
</comment>
<evidence type="ECO:0000313" key="6">
    <source>
        <dbReference type="Proteomes" id="UP000236333"/>
    </source>
</evidence>
<dbReference type="GO" id="GO:0005506">
    <property type="term" value="F:iron ion binding"/>
    <property type="evidence" value="ECO:0007669"/>
    <property type="project" value="InterPro"/>
</dbReference>
<dbReference type="Pfam" id="PF00067">
    <property type="entry name" value="p450"/>
    <property type="match status" value="1"/>
</dbReference>